<dbReference type="Gene3D" id="1.10.150.240">
    <property type="entry name" value="Putative phosphatase, domain 2"/>
    <property type="match status" value="1"/>
</dbReference>
<dbReference type="PANTHER" id="PTHR42896">
    <property type="entry name" value="XYLULOSE-1,5-BISPHOSPHATE (XUBP) PHOSPHATASE"/>
    <property type="match status" value="1"/>
</dbReference>
<evidence type="ECO:0000313" key="1">
    <source>
        <dbReference type="EMBL" id="MFC4833627.1"/>
    </source>
</evidence>
<dbReference type="SFLD" id="SFLDS00003">
    <property type="entry name" value="Haloacid_Dehalogenase"/>
    <property type="match status" value="1"/>
</dbReference>
<dbReference type="Pfam" id="PF00702">
    <property type="entry name" value="Hydrolase"/>
    <property type="match status" value="1"/>
</dbReference>
<dbReference type="InterPro" id="IPR023198">
    <property type="entry name" value="PGP-like_dom2"/>
</dbReference>
<sequence length="240" mass="25590">MNAVTHLPAAVVFDVDGTLAETERDGHRVAFNEAFAQHGVDLRWDVERYRELLVVTGGRRRVAYALRQEGVPAAEADEIAARVHRTKTELFVDIVRRGEIDPRPGLPELLDDLRSHGVRIAVATTGRRAWVEPLLAHLIGADTAEVVICGDDVAALKPDPAAYLLALSRLGVDATWTVAVEDSGPGLRAALAAGMATVVITNDDTAGHDVTGAAIVREAFDRPTPLTAACLAEALAAVRS</sequence>
<dbReference type="InterPro" id="IPR023214">
    <property type="entry name" value="HAD_sf"/>
</dbReference>
<dbReference type="Proteomes" id="UP001595909">
    <property type="component" value="Unassembled WGS sequence"/>
</dbReference>
<dbReference type="InterPro" id="IPR006439">
    <property type="entry name" value="HAD-SF_hydro_IA"/>
</dbReference>
<dbReference type="PRINTS" id="PR00413">
    <property type="entry name" value="HADHALOGNASE"/>
</dbReference>
<dbReference type="Gene3D" id="3.40.50.1000">
    <property type="entry name" value="HAD superfamily/HAD-like"/>
    <property type="match status" value="1"/>
</dbReference>
<protein>
    <submittedName>
        <fullName evidence="1">HAD-IA family hydrolase</fullName>
    </submittedName>
</protein>
<dbReference type="EMBL" id="JBHSIM010000032">
    <property type="protein sequence ID" value="MFC4833627.1"/>
    <property type="molecule type" value="Genomic_DNA"/>
</dbReference>
<name>A0ABV9RKG5_9PSEU</name>
<organism evidence="1 2">
    <name type="scientific">Actinomycetospora chibensis</name>
    <dbReference type="NCBI Taxonomy" id="663606"/>
    <lineage>
        <taxon>Bacteria</taxon>
        <taxon>Bacillati</taxon>
        <taxon>Actinomycetota</taxon>
        <taxon>Actinomycetes</taxon>
        <taxon>Pseudonocardiales</taxon>
        <taxon>Pseudonocardiaceae</taxon>
        <taxon>Actinomycetospora</taxon>
    </lineage>
</organism>
<dbReference type="InterPro" id="IPR036412">
    <property type="entry name" value="HAD-like_sf"/>
</dbReference>
<dbReference type="InterPro" id="IPR044999">
    <property type="entry name" value="CbbY-like"/>
</dbReference>
<dbReference type="GO" id="GO:0016787">
    <property type="term" value="F:hydrolase activity"/>
    <property type="evidence" value="ECO:0007669"/>
    <property type="project" value="UniProtKB-KW"/>
</dbReference>
<comment type="caution">
    <text evidence="1">The sequence shown here is derived from an EMBL/GenBank/DDBJ whole genome shotgun (WGS) entry which is preliminary data.</text>
</comment>
<evidence type="ECO:0000313" key="2">
    <source>
        <dbReference type="Proteomes" id="UP001595909"/>
    </source>
</evidence>
<gene>
    <name evidence="1" type="ORF">ACFPEL_14530</name>
</gene>
<keyword evidence="2" id="KW-1185">Reference proteome</keyword>
<dbReference type="SFLD" id="SFLDG01129">
    <property type="entry name" value="C1.5:_HAD__Beta-PGM__Phosphata"/>
    <property type="match status" value="1"/>
</dbReference>
<reference evidence="2" key="1">
    <citation type="journal article" date="2019" name="Int. J. Syst. Evol. Microbiol.">
        <title>The Global Catalogue of Microorganisms (GCM) 10K type strain sequencing project: providing services to taxonomists for standard genome sequencing and annotation.</title>
        <authorList>
            <consortium name="The Broad Institute Genomics Platform"/>
            <consortium name="The Broad Institute Genome Sequencing Center for Infectious Disease"/>
            <person name="Wu L."/>
            <person name="Ma J."/>
        </authorList>
    </citation>
    <scope>NUCLEOTIDE SEQUENCE [LARGE SCALE GENOMIC DNA]</scope>
    <source>
        <strain evidence="2">CCUG 50347</strain>
    </source>
</reference>
<keyword evidence="1" id="KW-0378">Hydrolase</keyword>
<accession>A0ABV9RKG5</accession>
<proteinExistence type="predicted"/>
<dbReference type="PANTHER" id="PTHR42896:SF2">
    <property type="entry name" value="CBBY-LIKE PROTEIN"/>
    <property type="match status" value="1"/>
</dbReference>
<dbReference type="NCBIfam" id="TIGR01509">
    <property type="entry name" value="HAD-SF-IA-v3"/>
    <property type="match status" value="1"/>
</dbReference>
<dbReference type="SUPFAM" id="SSF56784">
    <property type="entry name" value="HAD-like"/>
    <property type="match status" value="1"/>
</dbReference>
<dbReference type="RefSeq" id="WP_274192045.1">
    <property type="nucleotide sequence ID" value="NZ_BAABHN010000032.1"/>
</dbReference>